<dbReference type="GO" id="GO:0016740">
    <property type="term" value="F:transferase activity"/>
    <property type="evidence" value="ECO:0007669"/>
    <property type="project" value="UniProtKB-KW"/>
</dbReference>
<gene>
    <name evidence="2" type="ORF">HMPREF1316_1957</name>
</gene>
<evidence type="ECO:0000313" key="2">
    <source>
        <dbReference type="EMBL" id="ERL10425.1"/>
    </source>
</evidence>
<dbReference type="RefSeq" id="WP_021725157.1">
    <property type="nucleotide sequence ID" value="NZ_AWEZ01000010.1"/>
</dbReference>
<name>U2TVS3_9ACTN</name>
<sequence>MNPVIVIPSYWNRGEDAVEFGDVCAYDHATPVLKPVPELEVCLDSLEDVRGILRVIVLLVAPADCEADARARVDGICRAHRDLNPLVIGSAEAEVIAGAVERCVPRLGGSAIALRGYGAIRNMGLAVASVLGHDVVVFLDDDQVVPNGDFLIDALYGLGMKTRQNLPILAKSGYFLDTDGSPYAPQGDLPLRDRFWSKRVSFNQWMHRALSTTRISRSNYVCGGCFALAGEAFTHVAFDPTITRGEDLDYLLNMRMMGYDVWFDNAWCVRHVPPDDSSHATRFLQDVYRWEYEIAKLGRANATIGMRQVRPESLRPYPADWLDGGNVRRRVLLTSLIRMLAGPERGRYASILFRRRHEAQGWAASVAGTYFELLTYWPQIMSFLWDNMLIARRVVNMGTPNDYGACVRPGAAHGPSTGLASSAVSWGGHRE</sequence>
<dbReference type="AlphaFoldDB" id="U2TVS3"/>
<comment type="caution">
    <text evidence="2">The sequence shown here is derived from an EMBL/GenBank/DDBJ whole genome shotgun (WGS) entry which is preliminary data.</text>
</comment>
<dbReference type="EMBL" id="AWEZ01000010">
    <property type="protein sequence ID" value="ERL10425.1"/>
    <property type="molecule type" value="Genomic_DNA"/>
</dbReference>
<accession>U2TVS3</accession>
<evidence type="ECO:0000256" key="1">
    <source>
        <dbReference type="SAM" id="MobiDB-lite"/>
    </source>
</evidence>
<dbReference type="InterPro" id="IPR029044">
    <property type="entry name" value="Nucleotide-diphossugar_trans"/>
</dbReference>
<dbReference type="STRING" id="1125712.HMPREF1316_1957"/>
<dbReference type="PATRIC" id="fig|1125712.3.peg.337"/>
<dbReference type="SUPFAM" id="SSF53448">
    <property type="entry name" value="Nucleotide-diphospho-sugar transferases"/>
    <property type="match status" value="1"/>
</dbReference>
<proteinExistence type="predicted"/>
<feature type="region of interest" description="Disordered" evidence="1">
    <location>
        <begin position="412"/>
        <end position="431"/>
    </location>
</feature>
<keyword evidence="3" id="KW-1185">Reference proteome</keyword>
<dbReference type="Gene3D" id="3.90.550.10">
    <property type="entry name" value="Spore Coat Polysaccharide Biosynthesis Protein SpsA, Chain A"/>
    <property type="match status" value="1"/>
</dbReference>
<keyword evidence="2" id="KW-0808">Transferase</keyword>
<reference evidence="2 3" key="1">
    <citation type="submission" date="2013-08" db="EMBL/GenBank/DDBJ databases">
        <authorList>
            <person name="Durkin A.S."/>
            <person name="Haft D.R."/>
            <person name="McCorrison J."/>
            <person name="Torralba M."/>
            <person name="Gillis M."/>
            <person name="Haft D.H."/>
            <person name="Methe B."/>
            <person name="Sutton G."/>
            <person name="Nelson K.E."/>
        </authorList>
    </citation>
    <scope>NUCLEOTIDE SEQUENCE [LARGE SCALE GENOMIC DNA]</scope>
    <source>
        <strain evidence="2 3">F0195</strain>
    </source>
</reference>
<dbReference type="Proteomes" id="UP000016638">
    <property type="component" value="Unassembled WGS sequence"/>
</dbReference>
<protein>
    <submittedName>
        <fullName evidence="2">Glycosyltransferase-like family 2</fullName>
    </submittedName>
</protein>
<dbReference type="eggNOG" id="COG1216">
    <property type="taxonomic scope" value="Bacteria"/>
</dbReference>
<organism evidence="2 3">
    <name type="scientific">Olsenella profusa F0195</name>
    <dbReference type="NCBI Taxonomy" id="1125712"/>
    <lineage>
        <taxon>Bacteria</taxon>
        <taxon>Bacillati</taxon>
        <taxon>Actinomycetota</taxon>
        <taxon>Coriobacteriia</taxon>
        <taxon>Coriobacteriales</taxon>
        <taxon>Atopobiaceae</taxon>
        <taxon>Olsenella</taxon>
    </lineage>
</organism>
<evidence type="ECO:0000313" key="3">
    <source>
        <dbReference type="Proteomes" id="UP000016638"/>
    </source>
</evidence>